<gene>
    <name evidence="2" type="primary">304</name>
    <name evidence="1" type="synonym">3</name>
    <name evidence="1" type="ORF">SEA_PUMPERNICKEL_3</name>
    <name evidence="2" type="ORF">SEA_PUMPERNICKEL_304</name>
</gene>
<accession>A0AAE9C3M2</accession>
<dbReference type="EMBL" id="OK040790">
    <property type="protein sequence ID" value="UDL15794.1"/>
    <property type="molecule type" value="Genomic_DNA"/>
</dbReference>
<proteinExistence type="predicted"/>
<keyword evidence="3" id="KW-1185">Reference proteome</keyword>
<evidence type="ECO:0000313" key="1">
    <source>
        <dbReference type="EMBL" id="UDL15794.1"/>
    </source>
</evidence>
<reference evidence="2" key="1">
    <citation type="submission" date="2021-09" db="EMBL/GenBank/DDBJ databases">
        <authorList>
            <person name="Andersen S.H."/>
            <person name="Beall E.A."/>
            <person name="Cappelle B."/>
            <person name="Falteisek K.J."/>
            <person name="Fenske B.A."/>
            <person name="Gansluckner N.W."/>
            <person name="Gilbertson S.M."/>
            <person name="Krings K.J."/>
            <person name="Mobeck M."/>
            <person name="Odeku J.O."/>
            <person name="Poncelet M.E."/>
            <person name="Rohr J.R."/>
            <person name="Rolands L."/>
            <person name="Whipple C.D."/>
            <person name="Whipple E.M."/>
            <person name="Spring A.M."/>
            <person name="Klyczek K."/>
            <person name="Garlena R.A."/>
            <person name="Russell D.A."/>
            <person name="Pope W.H."/>
            <person name="Jacobs-Sera D."/>
            <person name="Hatfull G.F."/>
        </authorList>
    </citation>
    <scope>NUCLEOTIDE SEQUENCE</scope>
</reference>
<dbReference type="RefSeq" id="YP_010755294.1">
    <property type="nucleotide sequence ID" value="NC_073468.1"/>
</dbReference>
<sequence>MTLLPTRLETLRGIADGTVTLKYVNDHKKYKYEPCQHAINGSFLEKAQLVEADPVFRVVELTERGKVQLALAES</sequence>
<protein>
    <submittedName>
        <fullName evidence="2">Uncharacterized protein</fullName>
    </submittedName>
</protein>
<dbReference type="Proteomes" id="UP000827768">
    <property type="component" value="Segment"/>
</dbReference>
<dbReference type="EMBL" id="OK040790">
    <property type="protein sequence ID" value="UDL16054.1"/>
    <property type="molecule type" value="Genomic_DNA"/>
</dbReference>
<evidence type="ECO:0000313" key="2">
    <source>
        <dbReference type="EMBL" id="UDL16054.1"/>
    </source>
</evidence>
<dbReference type="KEGG" id="vg:80019945"/>
<evidence type="ECO:0000313" key="3">
    <source>
        <dbReference type="Proteomes" id="UP000827768"/>
    </source>
</evidence>
<organism evidence="2 3">
    <name type="scientific">Microbacterium phage Pumpernickel</name>
    <dbReference type="NCBI Taxonomy" id="2885983"/>
    <lineage>
        <taxon>Viruses</taxon>
        <taxon>Duplodnaviria</taxon>
        <taxon>Heunggongvirae</taxon>
        <taxon>Uroviricota</taxon>
        <taxon>Caudoviricetes</taxon>
        <taxon>Pumpernickelvirus</taxon>
        <taxon>Pumpernickelvirus pumpernickel</taxon>
    </lineage>
</organism>
<name>A0AAE9C3M2_9CAUD</name>
<dbReference type="GeneID" id="80019945"/>